<dbReference type="STRING" id="240303.SAMN05421677_11176"/>
<proteinExistence type="predicted"/>
<dbReference type="RefSeq" id="WP_089652791.1">
    <property type="nucleotide sequence ID" value="NZ_FNIZ01000011.1"/>
</dbReference>
<accession>A0A1H0PQ29</accession>
<reference evidence="2" key="1">
    <citation type="submission" date="2016-10" db="EMBL/GenBank/DDBJ databases">
        <authorList>
            <person name="Varghese N."/>
            <person name="Submissions S."/>
        </authorList>
    </citation>
    <scope>NUCLEOTIDE SEQUENCE [LARGE SCALE GENOMIC DNA]</scope>
    <source>
        <strain evidence="2">CGMCC 1.3703</strain>
    </source>
</reference>
<protein>
    <recommendedName>
        <fullName evidence="3">Copper amine oxidase N-terminal domain-containing protein</fullName>
    </recommendedName>
</protein>
<sequence>MKRLWIPLTLLLSVSTLMLLYQWDRAEAGSGKVSKSQHLDVSMTVKENELQFGYTYEHLKPGIYTLEIPEKATGIVCSQKESPCRITNQETPEMILEKEGKVLVEYTMRMPENEVINDWLLVVKKEDRLVQPPFSLTIQDYDEMKDPWLVPTAKKSDIQMENLRYYKFSSMDETLPLTRKGEASLWKKGNSIVTYEAGTELSDAVKQELQSFLKGTGPVLIQLDQSDTKISDNLMRVEGRDVKELQAEYIVEHLRKATTEEDPWELKIVKDVFTKKKTTMANEIAAFLSEEELMLWKKSLLQAENIKDLGLHLDEALSSVFGAETSYFQNYEAPAKDNLYFVEDRYVFYHDQLVTERIVHYHGAPYLSLLDISRVLDYDLTEIEKNAVYRLEVPGKEYRFYIDQPTFIVNKESFGMGEELLIMVEDSPYIKRQDLQGLLDINLTTSPK</sequence>
<dbReference type="OrthoDB" id="2431422at2"/>
<evidence type="ECO:0000313" key="2">
    <source>
        <dbReference type="Proteomes" id="UP000198860"/>
    </source>
</evidence>
<organism evidence="1 2">
    <name type="scientific">Halobacillus aidingensis</name>
    <dbReference type="NCBI Taxonomy" id="240303"/>
    <lineage>
        <taxon>Bacteria</taxon>
        <taxon>Bacillati</taxon>
        <taxon>Bacillota</taxon>
        <taxon>Bacilli</taxon>
        <taxon>Bacillales</taxon>
        <taxon>Bacillaceae</taxon>
        <taxon>Halobacillus</taxon>
    </lineage>
</organism>
<dbReference type="EMBL" id="FNIZ01000011">
    <property type="protein sequence ID" value="SDP06676.1"/>
    <property type="molecule type" value="Genomic_DNA"/>
</dbReference>
<name>A0A1H0PQ29_HALAD</name>
<dbReference type="Proteomes" id="UP000198860">
    <property type="component" value="Unassembled WGS sequence"/>
</dbReference>
<evidence type="ECO:0000313" key="1">
    <source>
        <dbReference type="EMBL" id="SDP06676.1"/>
    </source>
</evidence>
<evidence type="ECO:0008006" key="3">
    <source>
        <dbReference type="Google" id="ProtNLM"/>
    </source>
</evidence>
<gene>
    <name evidence="1" type="ORF">SAMN05421677_11176</name>
</gene>
<keyword evidence="2" id="KW-1185">Reference proteome</keyword>
<dbReference type="AlphaFoldDB" id="A0A1H0PQ29"/>